<evidence type="ECO:0000256" key="3">
    <source>
        <dbReference type="ARBA" id="ARBA00023239"/>
    </source>
</evidence>
<comment type="similarity">
    <text evidence="4">Belongs to the peptidase C56 family. HSP31-like subfamily.</text>
</comment>
<dbReference type="Gene3D" id="3.40.50.880">
    <property type="match status" value="1"/>
</dbReference>
<evidence type="ECO:0000259" key="6">
    <source>
        <dbReference type="Pfam" id="PF01965"/>
    </source>
</evidence>
<keyword evidence="2" id="KW-0346">Stress response</keyword>
<dbReference type="InterPro" id="IPR050325">
    <property type="entry name" value="Prot/Nucl_acid_deglycase"/>
</dbReference>
<dbReference type="Proteomes" id="UP001216638">
    <property type="component" value="Chromosome 1"/>
</dbReference>
<dbReference type="SUPFAM" id="SSF52317">
    <property type="entry name" value="Class I glutamine amidotransferase-like"/>
    <property type="match status" value="1"/>
</dbReference>
<evidence type="ECO:0000313" key="7">
    <source>
        <dbReference type="EMBL" id="WFC93382.1"/>
    </source>
</evidence>
<dbReference type="GO" id="GO:0019172">
    <property type="term" value="F:glyoxalase III activity"/>
    <property type="evidence" value="ECO:0007669"/>
    <property type="project" value="UniProtKB-EC"/>
</dbReference>
<accession>A0AAF0DQ82</accession>
<evidence type="ECO:0000313" key="8">
    <source>
        <dbReference type="Proteomes" id="UP001216638"/>
    </source>
</evidence>
<dbReference type="PANTHER" id="PTHR48094:SF11">
    <property type="entry name" value="GLUTATHIONE-INDEPENDENT GLYOXALASE HSP31-RELATED"/>
    <property type="match status" value="1"/>
</dbReference>
<proteinExistence type="inferred from homology"/>
<dbReference type="GO" id="GO:0019243">
    <property type="term" value="P:methylglyoxal catabolic process to D-lactate via S-lactoyl-glutathione"/>
    <property type="evidence" value="ECO:0007669"/>
    <property type="project" value="TreeGrafter"/>
</dbReference>
<keyword evidence="8" id="KW-1185">Reference proteome</keyword>
<feature type="domain" description="DJ-1/PfpI" evidence="6">
    <location>
        <begin position="31"/>
        <end position="229"/>
    </location>
</feature>
<dbReference type="FunFam" id="3.40.50.880:FF:000051">
    <property type="entry name" value="Glutathione-independent glyoxalase HSP31"/>
    <property type="match status" value="1"/>
</dbReference>
<keyword evidence="3 7" id="KW-0456">Lyase</keyword>
<dbReference type="AlphaFoldDB" id="A0AAF0DQ82"/>
<dbReference type="Pfam" id="PF01965">
    <property type="entry name" value="DJ-1_PfpI"/>
    <property type="match status" value="1"/>
</dbReference>
<organism evidence="7 8">
    <name type="scientific">Malassezia brasiliensis</name>
    <dbReference type="NCBI Taxonomy" id="1821822"/>
    <lineage>
        <taxon>Eukaryota</taxon>
        <taxon>Fungi</taxon>
        <taxon>Dikarya</taxon>
        <taxon>Basidiomycota</taxon>
        <taxon>Ustilaginomycotina</taxon>
        <taxon>Malasseziomycetes</taxon>
        <taxon>Malasseziales</taxon>
        <taxon>Malasseziaceae</taxon>
        <taxon>Malassezia</taxon>
    </lineage>
</organism>
<comment type="catalytic activity">
    <reaction evidence="5">
        <text>methylglyoxal + H2O = (R)-lactate + H(+)</text>
        <dbReference type="Rhea" id="RHEA:27754"/>
        <dbReference type="ChEBI" id="CHEBI:15377"/>
        <dbReference type="ChEBI" id="CHEBI:15378"/>
        <dbReference type="ChEBI" id="CHEBI:16004"/>
        <dbReference type="ChEBI" id="CHEBI:17158"/>
        <dbReference type="EC" id="4.2.1.130"/>
    </reaction>
</comment>
<sequence>MPSVPRRAVIAITSASAKLYPNDGETGLFVTEALHPFEVFRKAGFEVDLVSETGHYVPDAISLQEPWISAEEKKIYEDHNSEFRSKLDKLFKPSDIDASKYGLFFASAGHAALIDYPDAKGLQAIAAQIWENGGIVSAVCHGGAILPGVKDKSGKSIISGRKVTGFTDRGEEELGALEEIKSWNRPTIESASAGAGAEYVAPNGPWDAFQVTDGRLVTGVNPQSATVTAEAAVKDFESLP</sequence>
<dbReference type="InterPro" id="IPR002818">
    <property type="entry name" value="DJ-1/PfpI"/>
</dbReference>
<evidence type="ECO:0000256" key="2">
    <source>
        <dbReference type="ARBA" id="ARBA00023016"/>
    </source>
</evidence>
<evidence type="ECO:0000256" key="4">
    <source>
        <dbReference type="ARBA" id="ARBA00038493"/>
    </source>
</evidence>
<evidence type="ECO:0000256" key="1">
    <source>
        <dbReference type="ARBA" id="ARBA00013134"/>
    </source>
</evidence>
<dbReference type="GO" id="GO:0005737">
    <property type="term" value="C:cytoplasm"/>
    <property type="evidence" value="ECO:0007669"/>
    <property type="project" value="TreeGrafter"/>
</dbReference>
<reference evidence="7" key="1">
    <citation type="submission" date="2023-03" db="EMBL/GenBank/DDBJ databases">
        <title>Mating type loci evolution in Malassezia.</title>
        <authorList>
            <person name="Coelho M.A."/>
        </authorList>
    </citation>
    <scope>NUCLEOTIDE SEQUENCE</scope>
    <source>
        <strain evidence="7">CBS 14135</strain>
    </source>
</reference>
<dbReference type="InterPro" id="IPR029062">
    <property type="entry name" value="Class_I_gatase-like"/>
</dbReference>
<protein>
    <recommendedName>
        <fullName evidence="1">D-lactate dehydratase</fullName>
        <ecNumber evidence="1">4.2.1.130</ecNumber>
    </recommendedName>
</protein>
<dbReference type="EMBL" id="CP119951">
    <property type="protein sequence ID" value="WFC93382.1"/>
    <property type="molecule type" value="Genomic_DNA"/>
</dbReference>
<dbReference type="EC" id="4.2.1.130" evidence="1"/>
<dbReference type="PANTHER" id="PTHR48094">
    <property type="entry name" value="PROTEIN/NUCLEIC ACID DEGLYCASE DJ-1-RELATED"/>
    <property type="match status" value="1"/>
</dbReference>
<gene>
    <name evidence="7" type="ORF">MBRA1_000002</name>
</gene>
<name>A0AAF0DQ82_9BASI</name>
<evidence type="ECO:0000256" key="5">
    <source>
        <dbReference type="ARBA" id="ARBA00048082"/>
    </source>
</evidence>